<evidence type="ECO:0000313" key="3">
    <source>
        <dbReference type="EMBL" id="PWY99533.1"/>
    </source>
</evidence>
<dbReference type="Proteomes" id="UP000246740">
    <property type="component" value="Unassembled WGS sequence"/>
</dbReference>
<protein>
    <submittedName>
        <fullName evidence="3">Uncharacterized protein</fullName>
    </submittedName>
</protein>
<feature type="signal peptide" evidence="2">
    <location>
        <begin position="1"/>
        <end position="28"/>
    </location>
</feature>
<name>A0A317XMH8_9BASI</name>
<evidence type="ECO:0000256" key="1">
    <source>
        <dbReference type="SAM" id="MobiDB-lite"/>
    </source>
</evidence>
<reference evidence="3 4" key="1">
    <citation type="journal article" date="2018" name="Mol. Biol. Evol.">
        <title>Broad Genomic Sampling Reveals a Smut Pathogenic Ancestry of the Fungal Clade Ustilaginomycotina.</title>
        <authorList>
            <person name="Kijpornyongpan T."/>
            <person name="Mondo S.J."/>
            <person name="Barry K."/>
            <person name="Sandor L."/>
            <person name="Lee J."/>
            <person name="Lipzen A."/>
            <person name="Pangilinan J."/>
            <person name="LaButti K."/>
            <person name="Hainaut M."/>
            <person name="Henrissat B."/>
            <person name="Grigoriev I.V."/>
            <person name="Spatafora J.W."/>
            <person name="Aime M.C."/>
        </authorList>
    </citation>
    <scope>NUCLEOTIDE SEQUENCE [LARGE SCALE GENOMIC DNA]</scope>
    <source>
        <strain evidence="3 4">MCA 3645</strain>
    </source>
</reference>
<feature type="compositionally biased region" description="Polar residues" evidence="1">
    <location>
        <begin position="216"/>
        <end position="229"/>
    </location>
</feature>
<dbReference type="PROSITE" id="PS51257">
    <property type="entry name" value="PROKAR_LIPOPROTEIN"/>
    <property type="match status" value="1"/>
</dbReference>
<organism evidence="3 4">
    <name type="scientific">Testicularia cyperi</name>
    <dbReference type="NCBI Taxonomy" id="1882483"/>
    <lineage>
        <taxon>Eukaryota</taxon>
        <taxon>Fungi</taxon>
        <taxon>Dikarya</taxon>
        <taxon>Basidiomycota</taxon>
        <taxon>Ustilaginomycotina</taxon>
        <taxon>Ustilaginomycetes</taxon>
        <taxon>Ustilaginales</taxon>
        <taxon>Anthracoideaceae</taxon>
        <taxon>Testicularia</taxon>
    </lineage>
</organism>
<dbReference type="InParanoid" id="A0A317XMH8"/>
<dbReference type="AlphaFoldDB" id="A0A317XMH8"/>
<feature type="compositionally biased region" description="Low complexity" evidence="1">
    <location>
        <begin position="320"/>
        <end position="331"/>
    </location>
</feature>
<proteinExistence type="predicted"/>
<evidence type="ECO:0000256" key="2">
    <source>
        <dbReference type="SAM" id="SignalP"/>
    </source>
</evidence>
<accession>A0A317XMH8</accession>
<feature type="region of interest" description="Disordered" evidence="1">
    <location>
        <begin position="145"/>
        <end position="230"/>
    </location>
</feature>
<dbReference type="EMBL" id="KZ819195">
    <property type="protein sequence ID" value="PWY99533.1"/>
    <property type="molecule type" value="Genomic_DNA"/>
</dbReference>
<feature type="compositionally biased region" description="Low complexity" evidence="1">
    <location>
        <begin position="178"/>
        <end position="201"/>
    </location>
</feature>
<sequence length="364" mass="37613">MRYTRVGILPVLVVLLLLGLGCPGEVRGSGTVRGGIALGEETAPAITAVSDTIVEEVFPVSSAVPASSSASELLGKSHQKISYPVIDHPPQSKDPVPSAPPLLGTFSRTLSRTYSRVRSFKWPSFGRQTPSAPPIDMMGSKIEARTSPPILATTPTTGKVQADGNRRKPFGSAGRPLGAMGASAGVSSSGRSGGDAASSGGSAPGSGPGAGAANPPKTNQILNFGTNSPDRPHVLGTASFVTGAGTGMLLSSPSVLNTINERWSRAMLLGTPDRINLIVNHYISGTRDRPSSGQKEQDERQDEWFSHLNCFLIVPNHSASTSGTGSRSGSRPVQTQNSPVSLLPAQGPICLRPGAIVASPDRNA</sequence>
<keyword evidence="2" id="KW-0732">Signal</keyword>
<keyword evidence="4" id="KW-1185">Reference proteome</keyword>
<feature type="chain" id="PRO_5016281368" evidence="2">
    <location>
        <begin position="29"/>
        <end position="364"/>
    </location>
</feature>
<feature type="region of interest" description="Disordered" evidence="1">
    <location>
        <begin position="319"/>
        <end position="347"/>
    </location>
</feature>
<gene>
    <name evidence="3" type="ORF">BCV70DRAFT_232432</name>
</gene>
<evidence type="ECO:0000313" key="4">
    <source>
        <dbReference type="Proteomes" id="UP000246740"/>
    </source>
</evidence>